<dbReference type="AlphaFoldDB" id="A0A9Q0JR53"/>
<accession>A0A9Q0JR53</accession>
<evidence type="ECO:0000313" key="2">
    <source>
        <dbReference type="EMBL" id="KAJ4949759.1"/>
    </source>
</evidence>
<organism evidence="2 3">
    <name type="scientific">Protea cynaroides</name>
    <dbReference type="NCBI Taxonomy" id="273540"/>
    <lineage>
        <taxon>Eukaryota</taxon>
        <taxon>Viridiplantae</taxon>
        <taxon>Streptophyta</taxon>
        <taxon>Embryophyta</taxon>
        <taxon>Tracheophyta</taxon>
        <taxon>Spermatophyta</taxon>
        <taxon>Magnoliopsida</taxon>
        <taxon>Proteales</taxon>
        <taxon>Proteaceae</taxon>
        <taxon>Protea</taxon>
    </lineage>
</organism>
<name>A0A9Q0JR53_9MAGN</name>
<dbReference type="EMBL" id="JAMYWD010000416">
    <property type="protein sequence ID" value="KAJ4949759.1"/>
    <property type="molecule type" value="Genomic_DNA"/>
</dbReference>
<gene>
    <name evidence="2" type="ORF">NE237_026728</name>
</gene>
<dbReference type="Proteomes" id="UP001141806">
    <property type="component" value="Unassembled WGS sequence"/>
</dbReference>
<evidence type="ECO:0000256" key="1">
    <source>
        <dbReference type="SAM" id="MobiDB-lite"/>
    </source>
</evidence>
<feature type="compositionally biased region" description="Polar residues" evidence="1">
    <location>
        <begin position="39"/>
        <end position="49"/>
    </location>
</feature>
<proteinExistence type="predicted"/>
<comment type="caution">
    <text evidence="2">The sequence shown here is derived from an EMBL/GenBank/DDBJ whole genome shotgun (WGS) entry which is preliminary data.</text>
</comment>
<evidence type="ECO:0000313" key="3">
    <source>
        <dbReference type="Proteomes" id="UP001141806"/>
    </source>
</evidence>
<keyword evidence="3" id="KW-1185">Reference proteome</keyword>
<sequence>MNGITIIKESVEYQHEWYKNHKRKDKGSYNLTGGEYHSGINTRNGGDITSESDEREQRFYKPGNMKSTARGYEQYYRAW</sequence>
<reference evidence="2" key="1">
    <citation type="journal article" date="2023" name="Plant J.">
        <title>The genome of the king protea, Protea cynaroides.</title>
        <authorList>
            <person name="Chang J."/>
            <person name="Duong T.A."/>
            <person name="Schoeman C."/>
            <person name="Ma X."/>
            <person name="Roodt D."/>
            <person name="Barker N."/>
            <person name="Li Z."/>
            <person name="Van de Peer Y."/>
            <person name="Mizrachi E."/>
        </authorList>
    </citation>
    <scope>NUCLEOTIDE SEQUENCE</scope>
    <source>
        <tissue evidence="2">Young leaves</tissue>
    </source>
</reference>
<protein>
    <submittedName>
        <fullName evidence="2">Uncharacterized protein</fullName>
    </submittedName>
</protein>
<feature type="region of interest" description="Disordered" evidence="1">
    <location>
        <begin position="28"/>
        <end position="55"/>
    </location>
</feature>